<feature type="binding site" evidence="4">
    <location>
        <begin position="7"/>
        <end position="11"/>
    </location>
    <ligand>
        <name>ATP</name>
        <dbReference type="ChEBI" id="CHEBI:30616"/>
    </ligand>
</feature>
<keyword evidence="5" id="KW-0460">Magnesium</keyword>
<gene>
    <name evidence="6" type="ORF">J41TS12_49250</name>
</gene>
<dbReference type="EC" id="6.3.3.2" evidence="5"/>
<accession>A0A919XXW4</accession>
<dbReference type="EMBL" id="BORR01000032">
    <property type="protein sequence ID" value="GIO40064.1"/>
    <property type="molecule type" value="Genomic_DNA"/>
</dbReference>
<dbReference type="PANTHER" id="PTHR23407">
    <property type="entry name" value="ATPASE INHIBITOR/5-FORMYLTETRAHYDROFOLATE CYCLO-LIGASE"/>
    <property type="match status" value="1"/>
</dbReference>
<keyword evidence="2 4" id="KW-0547">Nucleotide-binding</keyword>
<dbReference type="PIRSF" id="PIRSF006806">
    <property type="entry name" value="FTHF_cligase"/>
    <property type="match status" value="1"/>
</dbReference>
<evidence type="ECO:0000256" key="4">
    <source>
        <dbReference type="PIRSR" id="PIRSR006806-1"/>
    </source>
</evidence>
<organism evidence="6 7">
    <name type="scientific">Paenibacillus antibioticophila</name>
    <dbReference type="NCBI Taxonomy" id="1274374"/>
    <lineage>
        <taxon>Bacteria</taxon>
        <taxon>Bacillati</taxon>
        <taxon>Bacillota</taxon>
        <taxon>Bacilli</taxon>
        <taxon>Bacillales</taxon>
        <taxon>Paenibacillaceae</taxon>
        <taxon>Paenibacillus</taxon>
    </lineage>
</organism>
<reference evidence="6 7" key="1">
    <citation type="submission" date="2021-03" db="EMBL/GenBank/DDBJ databases">
        <title>Antimicrobial resistance genes in bacteria isolated from Japanese honey, and their potential for conferring macrolide and lincosamide resistance in the American foulbrood pathogen Paenibacillus larvae.</title>
        <authorList>
            <person name="Okamoto M."/>
            <person name="Kumagai M."/>
            <person name="Kanamori H."/>
            <person name="Takamatsu D."/>
        </authorList>
    </citation>
    <scope>NUCLEOTIDE SEQUENCE [LARGE SCALE GENOMIC DNA]</scope>
    <source>
        <strain evidence="6 7">J41TS12</strain>
    </source>
</reference>
<feature type="binding site" evidence="4">
    <location>
        <position position="59"/>
    </location>
    <ligand>
        <name>substrate</name>
    </ligand>
</feature>
<dbReference type="RefSeq" id="WP_212944025.1">
    <property type="nucleotide sequence ID" value="NZ_BORR01000032.1"/>
</dbReference>
<proteinExistence type="inferred from homology"/>
<dbReference type="SUPFAM" id="SSF100950">
    <property type="entry name" value="NagB/RpiA/CoA transferase-like"/>
    <property type="match status" value="1"/>
</dbReference>
<dbReference type="Pfam" id="PF01812">
    <property type="entry name" value="5-FTHF_cyc-lig"/>
    <property type="match status" value="1"/>
</dbReference>
<dbReference type="InterPro" id="IPR024185">
    <property type="entry name" value="FTHF_cligase-like_sf"/>
</dbReference>
<comment type="catalytic activity">
    <reaction evidence="5">
        <text>(6S)-5-formyl-5,6,7,8-tetrahydrofolate + ATP = (6R)-5,10-methenyltetrahydrofolate + ADP + phosphate</text>
        <dbReference type="Rhea" id="RHEA:10488"/>
        <dbReference type="ChEBI" id="CHEBI:30616"/>
        <dbReference type="ChEBI" id="CHEBI:43474"/>
        <dbReference type="ChEBI" id="CHEBI:57455"/>
        <dbReference type="ChEBI" id="CHEBI:57457"/>
        <dbReference type="ChEBI" id="CHEBI:456216"/>
        <dbReference type="EC" id="6.3.3.2"/>
    </reaction>
</comment>
<keyword evidence="7" id="KW-1185">Reference proteome</keyword>
<evidence type="ECO:0000256" key="3">
    <source>
        <dbReference type="ARBA" id="ARBA00022840"/>
    </source>
</evidence>
<comment type="caution">
    <text evidence="6">The sequence shown here is derived from an EMBL/GenBank/DDBJ whole genome shotgun (WGS) entry which is preliminary data.</text>
</comment>
<sequence length="216" mass="24579">MDRVQDKQALRDKMKQIRSQVPAASRELQSRAASLLAELEWLAPLRKARGRELSICCYLSFGDEPDTGYLLRSCKAQGDRLIVPRLVGRTMKLHLLEKHQVLVPGLWGIPEPPGDAEEWGSERYVEIDAVIIPGLAFDRWGGRIGFGAGYYDRLIAQIRAQETFRERDHKSSNFPAELGAIALREQILEERVPMEPHDFRVDRIFTPDGIMEINDA</sequence>
<feature type="binding site" evidence="4">
    <location>
        <begin position="143"/>
        <end position="151"/>
    </location>
    <ligand>
        <name>ATP</name>
        <dbReference type="ChEBI" id="CHEBI:30616"/>
    </ligand>
</feature>
<dbReference type="GO" id="GO:0035999">
    <property type="term" value="P:tetrahydrofolate interconversion"/>
    <property type="evidence" value="ECO:0007669"/>
    <property type="project" value="TreeGrafter"/>
</dbReference>
<dbReference type="NCBIfam" id="TIGR02727">
    <property type="entry name" value="MTHFS_bact"/>
    <property type="match status" value="1"/>
</dbReference>
<protein>
    <recommendedName>
        <fullName evidence="5">5-formyltetrahydrofolate cyclo-ligase</fullName>
        <ecNumber evidence="5">6.3.3.2</ecNumber>
    </recommendedName>
</protein>
<name>A0A919XXW4_9BACL</name>
<dbReference type="Gene3D" id="3.40.50.10420">
    <property type="entry name" value="NagB/RpiA/CoA transferase-like"/>
    <property type="match status" value="1"/>
</dbReference>
<dbReference type="Proteomes" id="UP000681162">
    <property type="component" value="Unassembled WGS sequence"/>
</dbReference>
<evidence type="ECO:0000313" key="7">
    <source>
        <dbReference type="Proteomes" id="UP000681162"/>
    </source>
</evidence>
<evidence type="ECO:0000256" key="2">
    <source>
        <dbReference type="ARBA" id="ARBA00022741"/>
    </source>
</evidence>
<dbReference type="GO" id="GO:0046872">
    <property type="term" value="F:metal ion binding"/>
    <property type="evidence" value="ECO:0007669"/>
    <property type="project" value="UniProtKB-KW"/>
</dbReference>
<comment type="cofactor">
    <cofactor evidence="5">
        <name>Mg(2+)</name>
        <dbReference type="ChEBI" id="CHEBI:18420"/>
    </cofactor>
</comment>
<evidence type="ECO:0000256" key="1">
    <source>
        <dbReference type="ARBA" id="ARBA00010638"/>
    </source>
</evidence>
<dbReference type="GO" id="GO:0030272">
    <property type="term" value="F:5-formyltetrahydrofolate cyclo-ligase activity"/>
    <property type="evidence" value="ECO:0007669"/>
    <property type="project" value="UniProtKB-EC"/>
</dbReference>
<evidence type="ECO:0000256" key="5">
    <source>
        <dbReference type="RuleBase" id="RU361279"/>
    </source>
</evidence>
<feature type="binding site" evidence="4">
    <location>
        <position position="64"/>
    </location>
    <ligand>
        <name>substrate</name>
    </ligand>
</feature>
<dbReference type="InterPro" id="IPR037171">
    <property type="entry name" value="NagB/RpiA_transferase-like"/>
</dbReference>
<dbReference type="InterPro" id="IPR002698">
    <property type="entry name" value="FTHF_cligase"/>
</dbReference>
<dbReference type="GO" id="GO:0005524">
    <property type="term" value="F:ATP binding"/>
    <property type="evidence" value="ECO:0007669"/>
    <property type="project" value="UniProtKB-KW"/>
</dbReference>
<keyword evidence="5" id="KW-0479">Metal-binding</keyword>
<dbReference type="AlphaFoldDB" id="A0A919XXW4"/>
<keyword evidence="3 4" id="KW-0067">ATP-binding</keyword>
<comment type="similarity">
    <text evidence="1 5">Belongs to the 5-formyltetrahydrofolate cyclo-ligase family.</text>
</comment>
<dbReference type="GO" id="GO:0009396">
    <property type="term" value="P:folic acid-containing compound biosynthetic process"/>
    <property type="evidence" value="ECO:0007669"/>
    <property type="project" value="TreeGrafter"/>
</dbReference>
<dbReference type="PANTHER" id="PTHR23407:SF1">
    <property type="entry name" value="5-FORMYLTETRAHYDROFOLATE CYCLO-LIGASE"/>
    <property type="match status" value="1"/>
</dbReference>
<evidence type="ECO:0000313" key="6">
    <source>
        <dbReference type="EMBL" id="GIO40064.1"/>
    </source>
</evidence>